<evidence type="ECO:0000313" key="3">
    <source>
        <dbReference type="Proteomes" id="UP000305751"/>
    </source>
</evidence>
<dbReference type="GO" id="GO:0051999">
    <property type="term" value="P:mannosyl-inositol phosphorylceramide biosynthetic process"/>
    <property type="evidence" value="ECO:0007669"/>
    <property type="project" value="TreeGrafter"/>
</dbReference>
<reference evidence="2 3" key="1">
    <citation type="submission" date="2019-04" db="EMBL/GenBank/DDBJ databases">
        <title>Microbes associate with the intestines of laboratory mice.</title>
        <authorList>
            <person name="Navarre W."/>
            <person name="Wong E."/>
            <person name="Huang K."/>
            <person name="Tropini C."/>
            <person name="Ng K."/>
            <person name="Yu B."/>
        </authorList>
    </citation>
    <scope>NUCLEOTIDE SEQUENCE [LARGE SCALE GENOMIC DNA]</scope>
    <source>
        <strain evidence="2 3">NM70_E10</strain>
    </source>
</reference>
<dbReference type="EMBL" id="SRZA01000015">
    <property type="protein sequence ID" value="TGY06194.1"/>
    <property type="molecule type" value="Genomic_DNA"/>
</dbReference>
<name>A0A4S2AZG7_9BACE</name>
<dbReference type="InterPro" id="IPR029044">
    <property type="entry name" value="Nucleotide-diphossugar_trans"/>
</dbReference>
<dbReference type="InterPro" id="IPR051706">
    <property type="entry name" value="Glycosyltransferase_domain"/>
</dbReference>
<dbReference type="Pfam" id="PF04488">
    <property type="entry name" value="Gly_transf_sug"/>
    <property type="match status" value="1"/>
</dbReference>
<dbReference type="AlphaFoldDB" id="A0A4S2AZG7"/>
<sequence length="245" mass="29435">MIPKIIHYCWLSGDPIPEKLQRYMNTWKKHLPDYEFMLWDKSRFDIDACRWVRQAYDQKKYAFASDYIRFYALYHYGGIYLDMDVQVLKSYTPFLPLHTMVGYEDRSELLEVATFGAEKGLPWLKQIMEYYEMNDFVYDDEAMEKILCPPLVTRVLKQCGYRMVNVSSLAEALALADNENLIPVFPCDYFCPKEWSSQLTDVTNQTYSIHHYAGSWMPEEIRKRRQMKERLPQWLLRLFLHLRKL</sequence>
<comment type="caution">
    <text evidence="2">The sequence shown here is derived from an EMBL/GenBank/DDBJ whole genome shotgun (WGS) entry which is preliminary data.</text>
</comment>
<dbReference type="InterPro" id="IPR007577">
    <property type="entry name" value="GlycoTrfase_DXD_sugar-bd_CS"/>
</dbReference>
<dbReference type="GO" id="GO:0000030">
    <property type="term" value="F:mannosyltransferase activity"/>
    <property type="evidence" value="ECO:0007669"/>
    <property type="project" value="TreeGrafter"/>
</dbReference>
<dbReference type="PANTHER" id="PTHR32385:SF15">
    <property type="entry name" value="INOSITOL PHOSPHOCERAMIDE MANNOSYLTRANSFERASE 1"/>
    <property type="match status" value="1"/>
</dbReference>
<gene>
    <name evidence="2" type="ORF">E5356_07235</name>
</gene>
<accession>A0A4S2AZG7</accession>
<evidence type="ECO:0000256" key="1">
    <source>
        <dbReference type="ARBA" id="ARBA00022679"/>
    </source>
</evidence>
<dbReference type="Gene3D" id="3.90.550.20">
    <property type="match status" value="1"/>
</dbReference>
<dbReference type="Proteomes" id="UP000305751">
    <property type="component" value="Unassembled WGS sequence"/>
</dbReference>
<dbReference type="PANTHER" id="PTHR32385">
    <property type="entry name" value="MANNOSYL PHOSPHORYLINOSITOL CERAMIDE SYNTHASE"/>
    <property type="match status" value="1"/>
</dbReference>
<evidence type="ECO:0000313" key="2">
    <source>
        <dbReference type="EMBL" id="TGY06194.1"/>
    </source>
</evidence>
<keyword evidence="1 2" id="KW-0808">Transferase</keyword>
<dbReference type="RefSeq" id="WP_136013979.1">
    <property type="nucleotide sequence ID" value="NZ_CAJTBC010000009.1"/>
</dbReference>
<proteinExistence type="predicted"/>
<dbReference type="GO" id="GO:0016020">
    <property type="term" value="C:membrane"/>
    <property type="evidence" value="ECO:0007669"/>
    <property type="project" value="GOC"/>
</dbReference>
<keyword evidence="3" id="KW-1185">Reference proteome</keyword>
<dbReference type="SUPFAM" id="SSF53448">
    <property type="entry name" value="Nucleotide-diphospho-sugar transferases"/>
    <property type="match status" value="1"/>
</dbReference>
<organism evidence="2 3">
    <name type="scientific">Bacteroides acidifaciens</name>
    <dbReference type="NCBI Taxonomy" id="85831"/>
    <lineage>
        <taxon>Bacteria</taxon>
        <taxon>Pseudomonadati</taxon>
        <taxon>Bacteroidota</taxon>
        <taxon>Bacteroidia</taxon>
        <taxon>Bacteroidales</taxon>
        <taxon>Bacteroidaceae</taxon>
        <taxon>Bacteroides</taxon>
    </lineage>
</organism>
<protein>
    <submittedName>
        <fullName evidence="2">Glycosyl transferase</fullName>
    </submittedName>
</protein>